<feature type="compositionally biased region" description="Basic and acidic residues" evidence="9">
    <location>
        <begin position="651"/>
        <end position="661"/>
    </location>
</feature>
<dbReference type="GO" id="GO:0016409">
    <property type="term" value="F:palmitoyltransferase activity"/>
    <property type="evidence" value="ECO:0007669"/>
    <property type="project" value="InterPro"/>
</dbReference>
<proteinExistence type="inferred from homology"/>
<dbReference type="PANTHER" id="PTHR46031">
    <property type="match status" value="1"/>
</dbReference>
<gene>
    <name evidence="12" type="ORF">NE237_006521</name>
</gene>
<keyword evidence="6 10" id="KW-1133">Transmembrane helix</keyword>
<feature type="transmembrane region" description="Helical" evidence="10">
    <location>
        <begin position="74"/>
        <end position="99"/>
    </location>
</feature>
<dbReference type="FunFam" id="3.30.160.20:FF:000036">
    <property type="entry name" value="Double-stranded RNA-binding protein 2"/>
    <property type="match status" value="2"/>
</dbReference>
<feature type="domain" description="DRBM" evidence="11">
    <location>
        <begin position="485"/>
        <end position="554"/>
    </location>
</feature>
<dbReference type="Proteomes" id="UP001141806">
    <property type="component" value="Unassembled WGS sequence"/>
</dbReference>
<evidence type="ECO:0000256" key="1">
    <source>
        <dbReference type="ARBA" id="ARBA00004141"/>
    </source>
</evidence>
<evidence type="ECO:0000256" key="5">
    <source>
        <dbReference type="ARBA" id="ARBA00022884"/>
    </source>
</evidence>
<dbReference type="InterPro" id="IPR001594">
    <property type="entry name" value="Palmitoyltrfase_DHHC"/>
</dbReference>
<feature type="transmembrane region" description="Helical" evidence="10">
    <location>
        <begin position="196"/>
        <end position="220"/>
    </location>
</feature>
<keyword evidence="4" id="KW-0677">Repeat</keyword>
<dbReference type="EMBL" id="JAMYWD010000004">
    <property type="protein sequence ID" value="KAJ4973347.1"/>
    <property type="molecule type" value="Genomic_DNA"/>
</dbReference>
<dbReference type="CDD" id="cd19908">
    <property type="entry name" value="DSRM_AtDRB-like_rpt2"/>
    <property type="match status" value="1"/>
</dbReference>
<evidence type="ECO:0000256" key="6">
    <source>
        <dbReference type="ARBA" id="ARBA00022989"/>
    </source>
</evidence>
<evidence type="ECO:0000313" key="12">
    <source>
        <dbReference type="EMBL" id="KAJ4973347.1"/>
    </source>
</evidence>
<dbReference type="AlphaFoldDB" id="A0A9Q0QVI6"/>
<dbReference type="CDD" id="cd19907">
    <property type="entry name" value="DSRM_AtDRB-like_rpt1"/>
    <property type="match status" value="1"/>
</dbReference>
<dbReference type="Pfam" id="PF01529">
    <property type="entry name" value="DHHC"/>
    <property type="match status" value="1"/>
</dbReference>
<keyword evidence="5 8" id="KW-0694">RNA-binding</keyword>
<dbReference type="PANTHER" id="PTHR46031:SF26">
    <property type="entry name" value="DOUBLE-STRANDED RNA-BINDING PROTEIN 2"/>
    <property type="match status" value="1"/>
</dbReference>
<keyword evidence="7 10" id="KW-0472">Membrane</keyword>
<dbReference type="SMART" id="SM00358">
    <property type="entry name" value="DSRM"/>
    <property type="match status" value="2"/>
</dbReference>
<name>A0A9Q0QVI6_9MAGN</name>
<feature type="region of interest" description="Disordered" evidence="9">
    <location>
        <begin position="367"/>
        <end position="396"/>
    </location>
</feature>
<dbReference type="PROSITE" id="PS50137">
    <property type="entry name" value="DS_RBD"/>
    <property type="match status" value="2"/>
</dbReference>
<evidence type="ECO:0000256" key="8">
    <source>
        <dbReference type="PROSITE-ProRule" id="PRU00266"/>
    </source>
</evidence>
<keyword evidence="13" id="KW-1185">Reference proteome</keyword>
<dbReference type="InterPro" id="IPR014720">
    <property type="entry name" value="dsRBD_dom"/>
</dbReference>
<feature type="region of interest" description="Disordered" evidence="9">
    <location>
        <begin position="637"/>
        <end position="707"/>
    </location>
</feature>
<sequence length="941" mass="104837">MYAVPPHPQDCDPNADGSNTLRTYQTWKGSNIFFLQGRFIFGPDARSLGLTIFLIGAPVIVFCVYVARELMEDFSHLLGISVMVVAVALTLCILVLLLLTSGRDPGIIPRNAHPPEPESYDGNAEVGGGQTPQIRLPRIKDVVVNGVIVKIKYCDTCMLYRPPRCSHCSICNNCVERFDHHCPWVGQCIGLRNYRFFFMFVFFLTLLCLYVFAFCWVYIVKIMNSENKSIWKAMAKTPASIVLIIYTFLSVWFVGGLTVFHLYLISTNQTTYENFRFRYDRRANPYHKGVVENFKEIFCTSIRPSKNNFRAKVPPEPVLPPRPVGGDFINPNMGKAVGDIEMGRKQFWEGSGAGLGDFDRSLSHDSKDAGFGDVSPADGTEGNALHPRRSSWGRKSGNWGVSSEVLALAAGIAPIPEHIIEDDKFSYEQRSHHLYKCSAEAQMLASSGFQPECLQLGLRAHIEIFTSVALSDIAGGTWEYRFAGMSKNQLQELAQRSCFNLPSYACIREGPDHAPRFKASVNFNGEIFESPSYCTTLRQAEHAAAEVALNTLSTRGPSRSLTARVLDETGVYKNLLQETAHRAGLNLPVYTTVKSGPSHLPIFTCAVELAGMNFTGEPGKTKKQAEKNAAMAAWSALKRMPNLGSSSQTNKDSEGSEEHEQVVVARVLSNFRSKDENKTARQKDQSQSRRRVVPCCRDNNNGSSSSCHNTLQYQQWRSMELTDFSSIYPTQRQNQNQKCYSALFPPPTASKILQTMFIRENKASPYPSNRSQVNIQVPPPLEEHQKDEEEWLNVKSENTEKPIEKGPNHDSSSRVFRQRPSYQRPFPLTHCCGQRSQMRTSTFGPVAPIAAAPMETGTRAAPSLPSILNSRRFHNQGLAPAVHIRTVIPVCAAPPTRLPSVNLSTPQREEATQSHQSSAAICAQPVEEFSSASLELNRLQL</sequence>
<keyword evidence="3 10" id="KW-0812">Transmembrane</keyword>
<organism evidence="12 13">
    <name type="scientific">Protea cynaroides</name>
    <dbReference type="NCBI Taxonomy" id="273540"/>
    <lineage>
        <taxon>Eukaryota</taxon>
        <taxon>Viridiplantae</taxon>
        <taxon>Streptophyta</taxon>
        <taxon>Embryophyta</taxon>
        <taxon>Tracheophyta</taxon>
        <taxon>Spermatophyta</taxon>
        <taxon>Magnoliopsida</taxon>
        <taxon>Proteales</taxon>
        <taxon>Proteaceae</taxon>
        <taxon>Protea</taxon>
    </lineage>
</organism>
<evidence type="ECO:0000256" key="2">
    <source>
        <dbReference type="ARBA" id="ARBA00008574"/>
    </source>
</evidence>
<feature type="compositionally biased region" description="Polar residues" evidence="9">
    <location>
        <begin position="698"/>
        <end position="707"/>
    </location>
</feature>
<feature type="transmembrane region" description="Helical" evidence="10">
    <location>
        <begin position="48"/>
        <end position="67"/>
    </location>
</feature>
<evidence type="ECO:0000313" key="13">
    <source>
        <dbReference type="Proteomes" id="UP001141806"/>
    </source>
</evidence>
<evidence type="ECO:0000256" key="7">
    <source>
        <dbReference type="ARBA" id="ARBA00023136"/>
    </source>
</evidence>
<dbReference type="SUPFAM" id="SSF54768">
    <property type="entry name" value="dsRNA-binding domain-like"/>
    <property type="match status" value="2"/>
</dbReference>
<feature type="compositionally biased region" description="Basic and acidic residues" evidence="9">
    <location>
        <begin position="672"/>
        <end position="687"/>
    </location>
</feature>
<comment type="subcellular location">
    <subcellularLocation>
        <location evidence="1">Membrane</location>
        <topology evidence="1">Multi-pass membrane protein</topology>
    </subcellularLocation>
</comment>
<dbReference type="Pfam" id="PF00035">
    <property type="entry name" value="dsrm"/>
    <property type="match status" value="2"/>
</dbReference>
<dbReference type="GO" id="GO:0016020">
    <property type="term" value="C:membrane"/>
    <property type="evidence" value="ECO:0007669"/>
    <property type="project" value="UniProtKB-SubCell"/>
</dbReference>
<protein>
    <recommendedName>
        <fullName evidence="11">DRBM domain-containing protein</fullName>
    </recommendedName>
</protein>
<evidence type="ECO:0000256" key="9">
    <source>
        <dbReference type="SAM" id="MobiDB-lite"/>
    </source>
</evidence>
<feature type="transmembrane region" description="Helical" evidence="10">
    <location>
        <begin position="241"/>
        <end position="264"/>
    </location>
</feature>
<evidence type="ECO:0000256" key="10">
    <source>
        <dbReference type="SAM" id="Phobius"/>
    </source>
</evidence>
<dbReference type="InterPro" id="IPR044451">
    <property type="entry name" value="AtDRB-like_DSRM_2"/>
</dbReference>
<dbReference type="InterPro" id="IPR044450">
    <property type="entry name" value="AtDRB-like_DSRM_1"/>
</dbReference>
<evidence type="ECO:0000256" key="4">
    <source>
        <dbReference type="ARBA" id="ARBA00022737"/>
    </source>
</evidence>
<evidence type="ECO:0000259" key="11">
    <source>
        <dbReference type="PROSITE" id="PS50137"/>
    </source>
</evidence>
<feature type="domain" description="DRBM" evidence="11">
    <location>
        <begin position="571"/>
        <end position="639"/>
    </location>
</feature>
<accession>A0A9Q0QVI6</accession>
<dbReference type="GO" id="GO:0003725">
    <property type="term" value="F:double-stranded RNA binding"/>
    <property type="evidence" value="ECO:0007669"/>
    <property type="project" value="InterPro"/>
</dbReference>
<feature type="region of interest" description="Disordered" evidence="9">
    <location>
        <begin position="899"/>
        <end position="919"/>
    </location>
</feature>
<comment type="similarity">
    <text evidence="2">Belongs to the DHHC palmitoyltransferase family.</text>
</comment>
<reference evidence="12" key="1">
    <citation type="journal article" date="2023" name="Plant J.">
        <title>The genome of the king protea, Protea cynaroides.</title>
        <authorList>
            <person name="Chang J."/>
            <person name="Duong T.A."/>
            <person name="Schoeman C."/>
            <person name="Ma X."/>
            <person name="Roodt D."/>
            <person name="Barker N."/>
            <person name="Li Z."/>
            <person name="Van de Peer Y."/>
            <person name="Mizrachi E."/>
        </authorList>
    </citation>
    <scope>NUCLEOTIDE SEQUENCE</scope>
    <source>
        <tissue evidence="12">Young leaves</tissue>
    </source>
</reference>
<dbReference type="PROSITE" id="PS50216">
    <property type="entry name" value="DHHC"/>
    <property type="match status" value="1"/>
</dbReference>
<dbReference type="OrthoDB" id="5988181at2759"/>
<comment type="caution">
    <text evidence="12">The sequence shown here is derived from an EMBL/GenBank/DDBJ whole genome shotgun (WGS) entry which is preliminary data.</text>
</comment>
<dbReference type="Gene3D" id="3.30.160.20">
    <property type="match status" value="2"/>
</dbReference>
<evidence type="ECO:0000256" key="3">
    <source>
        <dbReference type="ARBA" id="ARBA00022692"/>
    </source>
</evidence>